<dbReference type="CDD" id="cd18588">
    <property type="entry name" value="ABC_6TM_CyaB_HlyB_like"/>
    <property type="match status" value="1"/>
</dbReference>
<evidence type="ECO:0000256" key="4">
    <source>
        <dbReference type="ARBA" id="ARBA00022692"/>
    </source>
</evidence>
<feature type="transmembrane region" description="Helical" evidence="14">
    <location>
        <begin position="393"/>
        <end position="412"/>
    </location>
</feature>
<dbReference type="GO" id="GO:0016887">
    <property type="term" value="F:ATP hydrolysis activity"/>
    <property type="evidence" value="ECO:0007669"/>
    <property type="project" value="InterPro"/>
</dbReference>
<organism evidence="17 18">
    <name type="scientific">Propionivibrio dicarboxylicus</name>
    <dbReference type="NCBI Taxonomy" id="83767"/>
    <lineage>
        <taxon>Bacteria</taxon>
        <taxon>Pseudomonadati</taxon>
        <taxon>Pseudomonadota</taxon>
        <taxon>Betaproteobacteria</taxon>
        <taxon>Rhodocyclales</taxon>
        <taxon>Rhodocyclaceae</taxon>
        <taxon>Propionivibrio</taxon>
    </lineage>
</organism>
<evidence type="ECO:0000256" key="5">
    <source>
        <dbReference type="ARBA" id="ARBA00022735"/>
    </source>
</evidence>
<dbReference type="GO" id="GO:0005524">
    <property type="term" value="F:ATP binding"/>
    <property type="evidence" value="ECO:0007669"/>
    <property type="project" value="UniProtKB-KW"/>
</dbReference>
<feature type="compositionally biased region" description="Acidic residues" evidence="13">
    <location>
        <begin position="149"/>
        <end position="158"/>
    </location>
</feature>
<dbReference type="InterPro" id="IPR036640">
    <property type="entry name" value="ABC1_TM_sf"/>
</dbReference>
<dbReference type="InterPro" id="IPR011527">
    <property type="entry name" value="ABC1_TM_dom"/>
</dbReference>
<keyword evidence="7 17" id="KW-0067">ATP-binding</keyword>
<dbReference type="SUPFAM" id="SSF52540">
    <property type="entry name" value="P-loop containing nucleoside triphosphate hydrolases"/>
    <property type="match status" value="1"/>
</dbReference>
<sequence>MLRRLLKRVAGPLATPARTALPPYVFTTEDFVWVMGSFCALNRKPFDPQLLVRQFPPPYGGEALIHAARALGFRIRQQETSAELLNTLHFPCLVVLHDASSGAKGIAMPSACNCDIDDEPDRNAASETTRADVVGDKADGTDSKHDVTEADDVPEDDTPLPAASSVSNTPAKVRPAIVVDATADKIVLFVAGTNAPRTLTLVEFSERFTGTACQLALNPKQLRDPDVTASGQSGFGFGWFVPELLKHKHVWRDVLLASLVIQLLALGTPLFTQTIIDKVVVHRTESTLIVIGIGLAVFMVFSAALSWVRQYLVLHTGNRVDAVLGAAVFEHLFKLPPRYFEHRPTGVIAARLHGVETIREFVAGAAVTLMLDLPFLCIFVGIMFYYSVGLTCLALALIGAIVALSLIVAPMFRNRLNEQFLLGARNQAFVTEYVSGLETVKSLQMEPQLNARYGDYLADYLRSGFRMKQIANSYNVVANGIEQLMSTLILIVGAYAVMTSTDFTIGMLVAFQMFAGRVSQPMLRLVGLWQQFQQANLSVQRLGDIMNAPKEPYSILPSRLREGKGKIEIHDLAFRYAENLPFLYQRFNLAVEPGQVVVIMGPSGSGKSTLAKLLQGFYAPTGGTIKLDGNDIRYLSANELRATFGVVPQETTLFSGTLYDNLLMANPHATFDQITHACKMAEIHDTIDRLPQGYQTEIGERGVGLSGGQKQRLAIARALLKRPRILVFDEATSALDPETAEHFAATINQLRGKVTMLFITHALPKSLQVDEVVRIGGERRPGGFDRCVPDAASSISQGLAPGGRSV</sequence>
<keyword evidence="9 14" id="KW-0472">Membrane</keyword>
<dbReference type="STRING" id="83767.SAMN05660652_01015"/>
<dbReference type="OrthoDB" id="8554730at2"/>
<feature type="domain" description="ABC transporter" evidence="15">
    <location>
        <begin position="567"/>
        <end position="800"/>
    </location>
</feature>
<dbReference type="InterPro" id="IPR017871">
    <property type="entry name" value="ABC_transporter-like_CS"/>
</dbReference>
<keyword evidence="3" id="KW-1003">Cell membrane</keyword>
<feature type="compositionally biased region" description="Basic and acidic residues" evidence="13">
    <location>
        <begin position="122"/>
        <end position="148"/>
    </location>
</feature>
<evidence type="ECO:0000256" key="10">
    <source>
        <dbReference type="ARBA" id="ARBA00055355"/>
    </source>
</evidence>
<feature type="domain" description="ABC transmembrane type-1" evidence="16">
    <location>
        <begin position="254"/>
        <end position="534"/>
    </location>
</feature>
<dbReference type="GO" id="GO:0140359">
    <property type="term" value="F:ABC-type transporter activity"/>
    <property type="evidence" value="ECO:0007669"/>
    <property type="project" value="InterPro"/>
</dbReference>
<evidence type="ECO:0000256" key="1">
    <source>
        <dbReference type="ARBA" id="ARBA00004651"/>
    </source>
</evidence>
<keyword evidence="8 14" id="KW-1133">Transmembrane helix</keyword>
<dbReference type="FunFam" id="3.40.50.300:FF:000299">
    <property type="entry name" value="ABC transporter ATP-binding protein/permease"/>
    <property type="match status" value="1"/>
</dbReference>
<keyword evidence="5" id="KW-0354">Hemolysis</keyword>
<dbReference type="InterPro" id="IPR003593">
    <property type="entry name" value="AAA+_ATPase"/>
</dbReference>
<evidence type="ECO:0000259" key="16">
    <source>
        <dbReference type="PROSITE" id="PS50929"/>
    </source>
</evidence>
<dbReference type="InterPro" id="IPR039421">
    <property type="entry name" value="Type_1_exporter"/>
</dbReference>
<dbReference type="SMART" id="SM00382">
    <property type="entry name" value="AAA"/>
    <property type="match status" value="1"/>
</dbReference>
<dbReference type="GO" id="GO:0031640">
    <property type="term" value="P:killing of cells of another organism"/>
    <property type="evidence" value="ECO:0007669"/>
    <property type="project" value="UniProtKB-KW"/>
</dbReference>
<evidence type="ECO:0000256" key="7">
    <source>
        <dbReference type="ARBA" id="ARBA00022840"/>
    </source>
</evidence>
<comment type="similarity">
    <text evidence="11">Belongs to the ABC transporter superfamily. Cyclolysin exporter (TC 3.A.1.109.2) family.</text>
</comment>
<gene>
    <name evidence="17" type="ORF">SAMN05660652_01015</name>
</gene>
<reference evidence="17 18" key="1">
    <citation type="submission" date="2016-10" db="EMBL/GenBank/DDBJ databases">
        <authorList>
            <person name="de Groot N.N."/>
        </authorList>
    </citation>
    <scope>NUCLEOTIDE SEQUENCE [LARGE SCALE GENOMIC DNA]</scope>
    <source>
        <strain evidence="17 18">DSM 5885</strain>
    </source>
</reference>
<comment type="subcellular location">
    <subcellularLocation>
        <location evidence="1">Cell membrane</location>
        <topology evidence="1">Multi-pass membrane protein</topology>
    </subcellularLocation>
</comment>
<evidence type="ECO:0000256" key="2">
    <source>
        <dbReference type="ARBA" id="ARBA00022448"/>
    </source>
</evidence>
<dbReference type="EMBL" id="FNCY01000002">
    <property type="protein sequence ID" value="SDG96214.1"/>
    <property type="molecule type" value="Genomic_DNA"/>
</dbReference>
<keyword evidence="2" id="KW-0813">Transport</keyword>
<keyword evidence="4 14" id="KW-0812">Transmembrane</keyword>
<evidence type="ECO:0000256" key="13">
    <source>
        <dbReference type="SAM" id="MobiDB-lite"/>
    </source>
</evidence>
<feature type="transmembrane region" description="Helical" evidence="14">
    <location>
        <begin position="254"/>
        <end position="276"/>
    </location>
</feature>
<dbReference type="Pfam" id="PF00664">
    <property type="entry name" value="ABC_membrane"/>
    <property type="match status" value="1"/>
</dbReference>
<dbReference type="PROSITE" id="PS00211">
    <property type="entry name" value="ABC_TRANSPORTER_1"/>
    <property type="match status" value="1"/>
</dbReference>
<dbReference type="Gene3D" id="1.20.1560.10">
    <property type="entry name" value="ABC transporter type 1, transmembrane domain"/>
    <property type="match status" value="1"/>
</dbReference>
<feature type="transmembrane region" description="Helical" evidence="14">
    <location>
        <begin position="288"/>
        <end position="308"/>
    </location>
</feature>
<evidence type="ECO:0000256" key="6">
    <source>
        <dbReference type="ARBA" id="ARBA00022741"/>
    </source>
</evidence>
<keyword evidence="18" id="KW-1185">Reference proteome</keyword>
<feature type="transmembrane region" description="Helical" evidence="14">
    <location>
        <begin position="361"/>
        <end position="387"/>
    </location>
</feature>
<evidence type="ECO:0000256" key="11">
    <source>
        <dbReference type="ARBA" id="ARBA00061173"/>
    </source>
</evidence>
<dbReference type="GO" id="GO:0005886">
    <property type="term" value="C:plasma membrane"/>
    <property type="evidence" value="ECO:0007669"/>
    <property type="project" value="UniProtKB-SubCell"/>
</dbReference>
<feature type="region of interest" description="Disordered" evidence="13">
    <location>
        <begin position="122"/>
        <end position="167"/>
    </location>
</feature>
<dbReference type="InterPro" id="IPR003439">
    <property type="entry name" value="ABC_transporter-like_ATP-bd"/>
</dbReference>
<evidence type="ECO:0000256" key="3">
    <source>
        <dbReference type="ARBA" id="ARBA00022475"/>
    </source>
</evidence>
<dbReference type="Gene3D" id="3.40.50.300">
    <property type="entry name" value="P-loop containing nucleotide triphosphate hydrolases"/>
    <property type="match status" value="1"/>
</dbReference>
<dbReference type="PANTHER" id="PTHR24221:SF647">
    <property type="entry name" value="BLL6336 PROTEIN"/>
    <property type="match status" value="1"/>
</dbReference>
<dbReference type="SUPFAM" id="SSF90123">
    <property type="entry name" value="ABC transporter transmembrane region"/>
    <property type="match status" value="1"/>
</dbReference>
<evidence type="ECO:0000313" key="18">
    <source>
        <dbReference type="Proteomes" id="UP000198607"/>
    </source>
</evidence>
<keyword evidence="5" id="KW-0204">Cytolysis</keyword>
<dbReference type="AlphaFoldDB" id="A0A1G7YIL0"/>
<dbReference type="Proteomes" id="UP000198607">
    <property type="component" value="Unassembled WGS sequence"/>
</dbReference>
<keyword evidence="6" id="KW-0547">Nucleotide-binding</keyword>
<evidence type="ECO:0000313" key="17">
    <source>
        <dbReference type="EMBL" id="SDG96214.1"/>
    </source>
</evidence>
<dbReference type="GO" id="GO:0034040">
    <property type="term" value="F:ATPase-coupled lipid transmembrane transporter activity"/>
    <property type="evidence" value="ECO:0007669"/>
    <property type="project" value="TreeGrafter"/>
</dbReference>
<dbReference type="PANTHER" id="PTHR24221">
    <property type="entry name" value="ATP-BINDING CASSETTE SUB-FAMILY B"/>
    <property type="match status" value="1"/>
</dbReference>
<dbReference type="InterPro" id="IPR027417">
    <property type="entry name" value="P-loop_NTPase"/>
</dbReference>
<evidence type="ECO:0000256" key="12">
    <source>
        <dbReference type="ARBA" id="ARBA00072252"/>
    </source>
</evidence>
<accession>A0A1G7YIL0</accession>
<dbReference type="PROSITE" id="PS50893">
    <property type="entry name" value="ABC_TRANSPORTER_2"/>
    <property type="match status" value="1"/>
</dbReference>
<dbReference type="Pfam" id="PF00005">
    <property type="entry name" value="ABC_tran"/>
    <property type="match status" value="1"/>
</dbReference>
<dbReference type="PROSITE" id="PS50929">
    <property type="entry name" value="ABC_TM1F"/>
    <property type="match status" value="1"/>
</dbReference>
<evidence type="ECO:0000259" key="15">
    <source>
        <dbReference type="PROSITE" id="PS50893"/>
    </source>
</evidence>
<evidence type="ECO:0000256" key="14">
    <source>
        <dbReference type="SAM" id="Phobius"/>
    </source>
</evidence>
<comment type="function">
    <text evidence="10">Involved in the export of calmodulin-sensitive adenylate cyclase-hemolysin (cyclolysin).</text>
</comment>
<protein>
    <recommendedName>
        <fullName evidence="12">Cyclolysin secretion/processing ATP-binding protein CyaB</fullName>
    </recommendedName>
</protein>
<proteinExistence type="inferred from homology"/>
<evidence type="ECO:0000256" key="8">
    <source>
        <dbReference type="ARBA" id="ARBA00022989"/>
    </source>
</evidence>
<name>A0A1G7YIL0_9RHOO</name>
<evidence type="ECO:0000256" key="9">
    <source>
        <dbReference type="ARBA" id="ARBA00023136"/>
    </source>
</evidence>